<feature type="transmembrane region" description="Helical" evidence="7">
    <location>
        <begin position="127"/>
        <end position="145"/>
    </location>
</feature>
<accession>A0A9P4I505</accession>
<evidence type="ECO:0000256" key="2">
    <source>
        <dbReference type="ARBA" id="ARBA00022448"/>
    </source>
</evidence>
<feature type="transmembrane region" description="Helical" evidence="7">
    <location>
        <begin position="290"/>
        <end position="309"/>
    </location>
</feature>
<reference evidence="8" key="1">
    <citation type="journal article" date="2020" name="Stud. Mycol.">
        <title>101 Dothideomycetes genomes: a test case for predicting lifestyles and emergence of pathogens.</title>
        <authorList>
            <person name="Haridas S."/>
            <person name="Albert R."/>
            <person name="Binder M."/>
            <person name="Bloem J."/>
            <person name="Labutti K."/>
            <person name="Salamov A."/>
            <person name="Andreopoulos B."/>
            <person name="Baker S."/>
            <person name="Barry K."/>
            <person name="Bills G."/>
            <person name="Bluhm B."/>
            <person name="Cannon C."/>
            <person name="Castanera R."/>
            <person name="Culley D."/>
            <person name="Daum C."/>
            <person name="Ezra D."/>
            <person name="Gonzalez J."/>
            <person name="Henrissat B."/>
            <person name="Kuo A."/>
            <person name="Liang C."/>
            <person name="Lipzen A."/>
            <person name="Lutzoni F."/>
            <person name="Magnuson J."/>
            <person name="Mondo S."/>
            <person name="Nolan M."/>
            <person name="Ohm R."/>
            <person name="Pangilinan J."/>
            <person name="Park H.-J."/>
            <person name="Ramirez L."/>
            <person name="Alfaro M."/>
            <person name="Sun H."/>
            <person name="Tritt A."/>
            <person name="Yoshinaga Y."/>
            <person name="Zwiers L.-H."/>
            <person name="Turgeon B."/>
            <person name="Goodwin S."/>
            <person name="Spatafora J."/>
            <person name="Crous P."/>
            <person name="Grigoriev I."/>
        </authorList>
    </citation>
    <scope>NUCLEOTIDE SEQUENCE</scope>
    <source>
        <strain evidence="8">CBS 133067</strain>
    </source>
</reference>
<evidence type="ECO:0000256" key="4">
    <source>
        <dbReference type="ARBA" id="ARBA00022989"/>
    </source>
</evidence>
<dbReference type="Proteomes" id="UP000799772">
    <property type="component" value="Unassembled WGS sequence"/>
</dbReference>
<proteinExistence type="predicted"/>
<sequence length="488" mass="54016">MEKTDFTADEQPAYHETVSDSPKEDAYIQESEEGRVEHTLRTKRYLRKVDIRLLPLCATIYLLNFLDRGNIGNAKVLNSETGDDILQKTRMSAHQYSVALTVFGIAYGLFDIPSNLVMKRYVRPSRWLAFLAFGWGLLTLGFAWVHNFGTVTGLRFIIGMFEAGFFPGIIFLITFWYRPEERSLRIAIVNASATLAGAFGGCIAYGVGHLNGSGGLEGFRWLFIIEGCITVAAACLIVFTVPDWPARAKWLNEDEKRFAEERLQEYGGGYTQEHTTRQERLETILSRMPFHYITFLLDIIPLGSLAYFAPTIVNGLGYTSIKAQLMTVPPWVIGWVFSLFIAWSSDHFNARGWHVAAASTIGGIGFLTAGILPADAYAKRYGCLILATCGAFPSASPLAAWVTCNAPTVRSIGLVVGINNAMSGVGYIICVWLWKSSEAKTGYPTGNFTCAACSFGVVIGAIGLRLHYGRMNRMKVPDSLGQPREWLL</sequence>
<feature type="transmembrane region" description="Helical" evidence="7">
    <location>
        <begin position="321"/>
        <end position="343"/>
    </location>
</feature>
<evidence type="ECO:0000256" key="5">
    <source>
        <dbReference type="ARBA" id="ARBA00023136"/>
    </source>
</evidence>
<feature type="transmembrane region" description="Helical" evidence="7">
    <location>
        <begin position="355"/>
        <end position="372"/>
    </location>
</feature>
<feature type="transmembrane region" description="Helical" evidence="7">
    <location>
        <begin position="219"/>
        <end position="241"/>
    </location>
</feature>
<name>A0A9P4I505_9PEZI</name>
<feature type="transmembrane region" description="Helical" evidence="7">
    <location>
        <begin position="384"/>
        <end position="402"/>
    </location>
</feature>
<dbReference type="Gene3D" id="1.20.1250.20">
    <property type="entry name" value="MFS general substrate transporter like domains"/>
    <property type="match status" value="2"/>
</dbReference>
<keyword evidence="4 7" id="KW-1133">Transmembrane helix</keyword>
<dbReference type="SUPFAM" id="SSF103473">
    <property type="entry name" value="MFS general substrate transporter"/>
    <property type="match status" value="1"/>
</dbReference>
<keyword evidence="2" id="KW-0813">Transport</keyword>
<feature type="region of interest" description="Disordered" evidence="6">
    <location>
        <begin position="1"/>
        <end position="32"/>
    </location>
</feature>
<feature type="transmembrane region" description="Helical" evidence="7">
    <location>
        <begin position="414"/>
        <end position="434"/>
    </location>
</feature>
<feature type="transmembrane region" description="Helical" evidence="7">
    <location>
        <begin position="184"/>
        <end position="207"/>
    </location>
</feature>
<dbReference type="GO" id="GO:0016020">
    <property type="term" value="C:membrane"/>
    <property type="evidence" value="ECO:0007669"/>
    <property type="project" value="UniProtKB-SubCell"/>
</dbReference>
<dbReference type="FunFam" id="1.20.1250.20:FF:000013">
    <property type="entry name" value="MFS general substrate transporter"/>
    <property type="match status" value="1"/>
</dbReference>
<feature type="transmembrane region" description="Helical" evidence="7">
    <location>
        <begin position="157"/>
        <end position="177"/>
    </location>
</feature>
<evidence type="ECO:0000313" key="9">
    <source>
        <dbReference type="Proteomes" id="UP000799772"/>
    </source>
</evidence>
<dbReference type="GO" id="GO:0022857">
    <property type="term" value="F:transmembrane transporter activity"/>
    <property type="evidence" value="ECO:0007669"/>
    <property type="project" value="InterPro"/>
</dbReference>
<evidence type="ECO:0000256" key="6">
    <source>
        <dbReference type="SAM" id="MobiDB-lite"/>
    </source>
</evidence>
<feature type="transmembrane region" description="Helical" evidence="7">
    <location>
        <begin position="49"/>
        <end position="66"/>
    </location>
</feature>
<dbReference type="OrthoDB" id="3639251at2759"/>
<keyword evidence="3 7" id="KW-0812">Transmembrane</keyword>
<feature type="transmembrane region" description="Helical" evidence="7">
    <location>
        <begin position="446"/>
        <end position="466"/>
    </location>
</feature>
<evidence type="ECO:0000256" key="1">
    <source>
        <dbReference type="ARBA" id="ARBA00004141"/>
    </source>
</evidence>
<dbReference type="FunFam" id="1.20.1250.20:FF:000057">
    <property type="entry name" value="MFS general substrate transporter"/>
    <property type="match status" value="1"/>
</dbReference>
<feature type="compositionally biased region" description="Basic and acidic residues" evidence="6">
    <location>
        <begin position="17"/>
        <end position="32"/>
    </location>
</feature>
<comment type="caution">
    <text evidence="8">The sequence shown here is derived from an EMBL/GenBank/DDBJ whole genome shotgun (WGS) entry which is preliminary data.</text>
</comment>
<dbReference type="AlphaFoldDB" id="A0A9P4I505"/>
<evidence type="ECO:0000313" key="8">
    <source>
        <dbReference type="EMBL" id="KAF2093277.1"/>
    </source>
</evidence>
<gene>
    <name evidence="8" type="ORF">NA57DRAFT_69333</name>
</gene>
<dbReference type="PANTHER" id="PTHR43791">
    <property type="entry name" value="PERMEASE-RELATED"/>
    <property type="match status" value="1"/>
</dbReference>
<protein>
    <submittedName>
        <fullName evidence="8">MFS transporter</fullName>
    </submittedName>
</protein>
<organism evidence="8 9">
    <name type="scientific">Rhizodiscina lignyota</name>
    <dbReference type="NCBI Taxonomy" id="1504668"/>
    <lineage>
        <taxon>Eukaryota</taxon>
        <taxon>Fungi</taxon>
        <taxon>Dikarya</taxon>
        <taxon>Ascomycota</taxon>
        <taxon>Pezizomycotina</taxon>
        <taxon>Dothideomycetes</taxon>
        <taxon>Pleosporomycetidae</taxon>
        <taxon>Aulographales</taxon>
        <taxon>Rhizodiscinaceae</taxon>
        <taxon>Rhizodiscina</taxon>
    </lineage>
</organism>
<evidence type="ECO:0000256" key="7">
    <source>
        <dbReference type="SAM" id="Phobius"/>
    </source>
</evidence>
<keyword evidence="9" id="KW-1185">Reference proteome</keyword>
<dbReference type="PANTHER" id="PTHR43791:SF49">
    <property type="entry name" value="TRANSPORTER, PUTATIVE (AFU_ORTHOLOGUE AFUA_4G04250)-RELATED"/>
    <property type="match status" value="1"/>
</dbReference>
<dbReference type="InterPro" id="IPR011701">
    <property type="entry name" value="MFS"/>
</dbReference>
<comment type="subcellular location">
    <subcellularLocation>
        <location evidence="1">Membrane</location>
        <topology evidence="1">Multi-pass membrane protein</topology>
    </subcellularLocation>
</comment>
<feature type="transmembrane region" description="Helical" evidence="7">
    <location>
        <begin position="96"/>
        <end position="118"/>
    </location>
</feature>
<dbReference type="InterPro" id="IPR036259">
    <property type="entry name" value="MFS_trans_sf"/>
</dbReference>
<keyword evidence="5 7" id="KW-0472">Membrane</keyword>
<dbReference type="Pfam" id="PF07690">
    <property type="entry name" value="MFS_1"/>
    <property type="match status" value="1"/>
</dbReference>
<dbReference type="EMBL" id="ML978139">
    <property type="protein sequence ID" value="KAF2093277.1"/>
    <property type="molecule type" value="Genomic_DNA"/>
</dbReference>
<evidence type="ECO:0000256" key="3">
    <source>
        <dbReference type="ARBA" id="ARBA00022692"/>
    </source>
</evidence>